<dbReference type="AlphaFoldDB" id="A0A4R9M634"/>
<evidence type="ECO:0000313" key="6">
    <source>
        <dbReference type="EMBL" id="TGN20649.1"/>
    </source>
</evidence>
<comment type="cofactor">
    <cofactor evidence="1">
        <name>FAD</name>
        <dbReference type="ChEBI" id="CHEBI:57692"/>
    </cofactor>
</comment>
<dbReference type="Pfam" id="PF03486">
    <property type="entry name" value="HI0933_like"/>
    <property type="match status" value="1"/>
</dbReference>
<dbReference type="InterPro" id="IPR057661">
    <property type="entry name" value="RsdA/BaiN/AoA(So)_Rossmann"/>
</dbReference>
<dbReference type="InterPro" id="IPR036188">
    <property type="entry name" value="FAD/NAD-bd_sf"/>
</dbReference>
<name>A0A4R9M634_9LEPT</name>
<organism evidence="6 7">
    <name type="scientific">Leptospira idonii</name>
    <dbReference type="NCBI Taxonomy" id="1193500"/>
    <lineage>
        <taxon>Bacteria</taxon>
        <taxon>Pseudomonadati</taxon>
        <taxon>Spirochaetota</taxon>
        <taxon>Spirochaetia</taxon>
        <taxon>Leptospirales</taxon>
        <taxon>Leptospiraceae</taxon>
        <taxon>Leptospira</taxon>
    </lineage>
</organism>
<dbReference type="RefSeq" id="WP_135758864.1">
    <property type="nucleotide sequence ID" value="NZ_RQHW01000008.1"/>
</dbReference>
<evidence type="ECO:0000256" key="3">
    <source>
        <dbReference type="ARBA" id="ARBA00022827"/>
    </source>
</evidence>
<protein>
    <submittedName>
        <fullName evidence="6">NAD(P)/FAD-dependent oxidoreductase</fullName>
    </submittedName>
</protein>
<dbReference type="Proteomes" id="UP000298058">
    <property type="component" value="Unassembled WGS sequence"/>
</dbReference>
<feature type="domain" description="RsdA/BaiN/AoA(So)-like insert" evidence="5">
    <location>
        <begin position="190"/>
        <end position="351"/>
    </location>
</feature>
<dbReference type="Gene3D" id="3.50.50.60">
    <property type="entry name" value="FAD/NAD(P)-binding domain"/>
    <property type="match status" value="1"/>
</dbReference>
<proteinExistence type="predicted"/>
<dbReference type="EMBL" id="RQHW01000008">
    <property type="protein sequence ID" value="TGN20649.1"/>
    <property type="molecule type" value="Genomic_DNA"/>
</dbReference>
<evidence type="ECO:0000256" key="1">
    <source>
        <dbReference type="ARBA" id="ARBA00001974"/>
    </source>
</evidence>
<dbReference type="OrthoDB" id="9773233at2"/>
<dbReference type="PANTHER" id="PTHR42887:SF2">
    <property type="entry name" value="OS12G0638800 PROTEIN"/>
    <property type="match status" value="1"/>
</dbReference>
<dbReference type="SUPFAM" id="SSF51905">
    <property type="entry name" value="FAD/NAD(P)-binding domain"/>
    <property type="match status" value="1"/>
</dbReference>
<keyword evidence="7" id="KW-1185">Reference proteome</keyword>
<dbReference type="Gene3D" id="1.10.8.260">
    <property type="entry name" value="HI0933 insert domain-like"/>
    <property type="match status" value="1"/>
</dbReference>
<comment type="caution">
    <text evidence="6">The sequence shown here is derived from an EMBL/GenBank/DDBJ whole genome shotgun (WGS) entry which is preliminary data.</text>
</comment>
<evidence type="ECO:0000259" key="4">
    <source>
        <dbReference type="Pfam" id="PF03486"/>
    </source>
</evidence>
<evidence type="ECO:0000313" key="7">
    <source>
        <dbReference type="Proteomes" id="UP000298058"/>
    </source>
</evidence>
<dbReference type="InterPro" id="IPR023166">
    <property type="entry name" value="BaiN-like_dom_sf"/>
</dbReference>
<evidence type="ECO:0000256" key="2">
    <source>
        <dbReference type="ARBA" id="ARBA00022630"/>
    </source>
</evidence>
<dbReference type="SUPFAM" id="SSF160996">
    <property type="entry name" value="HI0933 insert domain-like"/>
    <property type="match status" value="1"/>
</dbReference>
<dbReference type="InterPro" id="IPR004792">
    <property type="entry name" value="BaiN-like"/>
</dbReference>
<dbReference type="NCBIfam" id="TIGR00275">
    <property type="entry name" value="aminoacetone oxidase family FAD-binding enzyme"/>
    <property type="match status" value="1"/>
</dbReference>
<sequence length="412" mass="46341">MHRLAILGGGASGCFSAIQAKEFGKQNISVTIFEKSKEPLSKVKISGGGRCNVTHHLYDPELLSLKYPRGEKELRWAFESFQPKDTADWFAKRGVVLKAESDGRMFPVTDDSQTIIDCFLTEIKKKSIDLRLETGVSSVFVDENSEKGKFRILLDTGHELYFDSVVVATGSNKKVWNWMEALGHKIVSPVPSLFTLALENTGLIGLSGLSVPNASLRILPKGKIQTGPLLITHWGFSGPCALRLSAWEARTLFELNYQTDLEVNWIYPVTLQELENSFLGFKSEFKNSKIANKKWEEIPSRLWEWFLETLNISSDKRWADVSKQEVRSLSEIICRSKFRMASKGVFKEEFVTAGGISRKEIDFRTMQSKQVSDLYFVGETIDIDGITGGFNFQNAWTTSTIAAKHVADKSVR</sequence>
<accession>A0A4R9M634</accession>
<keyword evidence="2" id="KW-0285">Flavoprotein</keyword>
<dbReference type="Gene3D" id="2.40.30.10">
    <property type="entry name" value="Translation factors"/>
    <property type="match status" value="1"/>
</dbReference>
<reference evidence="6" key="1">
    <citation type="journal article" date="2019" name="PLoS Negl. Trop. Dis.">
        <title>Revisiting the worldwide diversity of Leptospira species in the environment.</title>
        <authorList>
            <person name="Vincent A.T."/>
            <person name="Schiettekatte O."/>
            <person name="Bourhy P."/>
            <person name="Veyrier F.J."/>
            <person name="Picardeau M."/>
        </authorList>
    </citation>
    <scope>NUCLEOTIDE SEQUENCE [LARGE SCALE GENOMIC DNA]</scope>
    <source>
        <strain evidence="6">201300427</strain>
    </source>
</reference>
<keyword evidence="3" id="KW-0274">FAD</keyword>
<gene>
    <name evidence="6" type="ORF">EHS15_01970</name>
</gene>
<dbReference type="PRINTS" id="PR00411">
    <property type="entry name" value="PNDRDTASEI"/>
</dbReference>
<dbReference type="Pfam" id="PF22780">
    <property type="entry name" value="HI0933_like_1st"/>
    <property type="match status" value="1"/>
</dbReference>
<evidence type="ECO:0000259" key="5">
    <source>
        <dbReference type="Pfam" id="PF22780"/>
    </source>
</evidence>
<dbReference type="PANTHER" id="PTHR42887">
    <property type="entry name" value="OS12G0638800 PROTEIN"/>
    <property type="match status" value="1"/>
</dbReference>
<feature type="domain" description="RsdA/BaiN/AoA(So)-like Rossmann fold-like" evidence="4">
    <location>
        <begin position="3"/>
        <end position="404"/>
    </location>
</feature>
<dbReference type="InterPro" id="IPR055178">
    <property type="entry name" value="RsdA/BaiN/AoA(So)-like_dom"/>
</dbReference>